<accession>A0ABQ2HWF4</accession>
<evidence type="ECO:0000313" key="1">
    <source>
        <dbReference type="EMBL" id="GGM93706.1"/>
    </source>
</evidence>
<organism evidence="1 2">
    <name type="scientific">Lentzea pudingi</name>
    <dbReference type="NCBI Taxonomy" id="1789439"/>
    <lineage>
        <taxon>Bacteria</taxon>
        <taxon>Bacillati</taxon>
        <taxon>Actinomycetota</taxon>
        <taxon>Actinomycetes</taxon>
        <taxon>Pseudonocardiales</taxon>
        <taxon>Pseudonocardiaceae</taxon>
        <taxon>Lentzea</taxon>
    </lineage>
</organism>
<evidence type="ECO:0000313" key="2">
    <source>
        <dbReference type="Proteomes" id="UP000597656"/>
    </source>
</evidence>
<proteinExistence type="predicted"/>
<name>A0ABQ2HWF4_9PSEU</name>
<protein>
    <submittedName>
        <fullName evidence="1">Uncharacterized protein</fullName>
    </submittedName>
</protein>
<comment type="caution">
    <text evidence="1">The sequence shown here is derived from an EMBL/GenBank/DDBJ whole genome shotgun (WGS) entry which is preliminary data.</text>
</comment>
<dbReference type="EMBL" id="BMNC01000004">
    <property type="protein sequence ID" value="GGM93706.1"/>
    <property type="molecule type" value="Genomic_DNA"/>
</dbReference>
<sequence length="113" mass="11855">MVHGLVNAVATSTSKLPTGWVKCISPVTAGIRRARTGSWDGVAAAASAAHHEIPVYGWLEYLLAHLVRRWGSLDGCGAGPKDAVQKREMLVVGRCPCRAALSAAARSGSMSGW</sequence>
<dbReference type="Proteomes" id="UP000597656">
    <property type="component" value="Unassembled WGS sequence"/>
</dbReference>
<keyword evidence="2" id="KW-1185">Reference proteome</keyword>
<gene>
    <name evidence="1" type="ORF">GCM10011609_33960</name>
</gene>
<reference evidence="2" key="1">
    <citation type="journal article" date="2019" name="Int. J. Syst. Evol. Microbiol.">
        <title>The Global Catalogue of Microorganisms (GCM) 10K type strain sequencing project: providing services to taxonomists for standard genome sequencing and annotation.</title>
        <authorList>
            <consortium name="The Broad Institute Genomics Platform"/>
            <consortium name="The Broad Institute Genome Sequencing Center for Infectious Disease"/>
            <person name="Wu L."/>
            <person name="Ma J."/>
        </authorList>
    </citation>
    <scope>NUCLEOTIDE SEQUENCE [LARGE SCALE GENOMIC DNA]</scope>
    <source>
        <strain evidence="2">CGMCC 4.7319</strain>
    </source>
</reference>